<feature type="domain" description="Heterokaryon incompatibility" evidence="2">
    <location>
        <begin position="205"/>
        <end position="360"/>
    </location>
</feature>
<proteinExistence type="predicted"/>
<dbReference type="AlphaFoldDB" id="A0A6A6QFQ6"/>
<sequence>MPLPKTLLPASRPRPNSKRTGPCPLCNSLSPLSHPNTSYATESAKRVHKTLTLVIDSLALQKLKNCNHCKLLCDALDAFFKDWRSRSGRIVVEMGEKSPVMVRWDGKEGKGAYLQIYGGSDTRPPWPTLGSAHPIPSSSGSDATLAFARRCLSDCLTSPAHTLCRLPASTSTITLPARLLDVGRVNAPIKLVRTPHNATPSTLPYATLSHCWGPNPLLSTTSSSIAAFGRGIHWDALPPLFRDAVILTRQLGLRYIWIDSLCIIQDSEADWEVESAKMGAIYQASHVTLVAVECGDSNTPIFKERSKFGCHGIQMSYTDGRGKEKEVTVRRMLDQHPDSGKGGKVRPRGPLMGRAWALQEHVLAARVLLFTESELMFECRTGWRCECMPGDKKAGAAGTTPGMMPKALASLDCSGATNESKKRKRNKKPELKSKKTDLGRLWSTWHKLVASYSTRALTHSRDKLPAISGLAFQIASTTSSPYVAGLWLNNLSHDLLWSSHPLLAPPHLAPRLASYRAPSFSWASVDTEALYYEPDKSEGEKLRSNIEVLDWNINVKGENLLGEVSGGYIVLKGQVVEGTLVANKEGELRYSVLVRGSSSLSMAPDSLIVEAGAQTEGEAAKTVRRARPGEDRGDVRAKVLCLNVAGFGREWISGLVLGLSTKEPGAYERVGVFESGSEVFVGKEKKEVRIV</sequence>
<protein>
    <submittedName>
        <fullName evidence="3">HET-domain-containing protein</fullName>
    </submittedName>
</protein>
<name>A0A6A6QFQ6_9PEZI</name>
<organism evidence="3 4">
    <name type="scientific">Lophium mytilinum</name>
    <dbReference type="NCBI Taxonomy" id="390894"/>
    <lineage>
        <taxon>Eukaryota</taxon>
        <taxon>Fungi</taxon>
        <taxon>Dikarya</taxon>
        <taxon>Ascomycota</taxon>
        <taxon>Pezizomycotina</taxon>
        <taxon>Dothideomycetes</taxon>
        <taxon>Pleosporomycetidae</taxon>
        <taxon>Mytilinidiales</taxon>
        <taxon>Mytilinidiaceae</taxon>
        <taxon>Lophium</taxon>
    </lineage>
</organism>
<evidence type="ECO:0000313" key="4">
    <source>
        <dbReference type="Proteomes" id="UP000799750"/>
    </source>
</evidence>
<dbReference type="Proteomes" id="UP000799750">
    <property type="component" value="Unassembled WGS sequence"/>
</dbReference>
<evidence type="ECO:0000256" key="1">
    <source>
        <dbReference type="SAM" id="MobiDB-lite"/>
    </source>
</evidence>
<dbReference type="InterPro" id="IPR010730">
    <property type="entry name" value="HET"/>
</dbReference>
<dbReference type="PANTHER" id="PTHR33112:SF13">
    <property type="entry name" value="HETEROKARYON INCOMPATIBILITY DOMAIN-CONTAINING PROTEIN"/>
    <property type="match status" value="1"/>
</dbReference>
<evidence type="ECO:0000313" key="3">
    <source>
        <dbReference type="EMBL" id="KAF2490836.1"/>
    </source>
</evidence>
<dbReference type="OrthoDB" id="5125733at2759"/>
<feature type="region of interest" description="Disordered" evidence="1">
    <location>
        <begin position="412"/>
        <end position="433"/>
    </location>
</feature>
<accession>A0A6A6QFQ6</accession>
<dbReference type="PANTHER" id="PTHR33112">
    <property type="entry name" value="DOMAIN PROTEIN, PUTATIVE-RELATED"/>
    <property type="match status" value="1"/>
</dbReference>
<gene>
    <name evidence="3" type="ORF">BU16DRAFT_574866</name>
</gene>
<reference evidence="3" key="1">
    <citation type="journal article" date="2020" name="Stud. Mycol.">
        <title>101 Dothideomycetes genomes: a test case for predicting lifestyles and emergence of pathogens.</title>
        <authorList>
            <person name="Haridas S."/>
            <person name="Albert R."/>
            <person name="Binder M."/>
            <person name="Bloem J."/>
            <person name="Labutti K."/>
            <person name="Salamov A."/>
            <person name="Andreopoulos B."/>
            <person name="Baker S."/>
            <person name="Barry K."/>
            <person name="Bills G."/>
            <person name="Bluhm B."/>
            <person name="Cannon C."/>
            <person name="Castanera R."/>
            <person name="Culley D."/>
            <person name="Daum C."/>
            <person name="Ezra D."/>
            <person name="Gonzalez J."/>
            <person name="Henrissat B."/>
            <person name="Kuo A."/>
            <person name="Liang C."/>
            <person name="Lipzen A."/>
            <person name="Lutzoni F."/>
            <person name="Magnuson J."/>
            <person name="Mondo S."/>
            <person name="Nolan M."/>
            <person name="Ohm R."/>
            <person name="Pangilinan J."/>
            <person name="Park H.-J."/>
            <person name="Ramirez L."/>
            <person name="Alfaro M."/>
            <person name="Sun H."/>
            <person name="Tritt A."/>
            <person name="Yoshinaga Y."/>
            <person name="Zwiers L.-H."/>
            <person name="Turgeon B."/>
            <person name="Goodwin S."/>
            <person name="Spatafora J."/>
            <person name="Crous P."/>
            <person name="Grigoriev I."/>
        </authorList>
    </citation>
    <scope>NUCLEOTIDE SEQUENCE</scope>
    <source>
        <strain evidence="3">CBS 269.34</strain>
    </source>
</reference>
<feature type="region of interest" description="Disordered" evidence="1">
    <location>
        <begin position="1"/>
        <end position="22"/>
    </location>
</feature>
<evidence type="ECO:0000259" key="2">
    <source>
        <dbReference type="Pfam" id="PF06985"/>
    </source>
</evidence>
<dbReference type="Pfam" id="PF06985">
    <property type="entry name" value="HET"/>
    <property type="match status" value="1"/>
</dbReference>
<keyword evidence="4" id="KW-1185">Reference proteome</keyword>
<dbReference type="EMBL" id="MU004196">
    <property type="protein sequence ID" value="KAF2490836.1"/>
    <property type="molecule type" value="Genomic_DNA"/>
</dbReference>